<gene>
    <name evidence="1" type="ORF">Afe05nite_61820</name>
</gene>
<keyword evidence="2" id="KW-1185">Reference proteome</keyword>
<accession>A0A919MNJ5</accession>
<sequence>MFCMMACVAMRKSSPVIGPPGSSQVGVVTGLLQVVLAAGAAAVPLKVPLKREQHAPVPTG</sequence>
<dbReference type="EMBL" id="BOMM01000054">
    <property type="protein sequence ID" value="GIE14342.1"/>
    <property type="molecule type" value="Genomic_DNA"/>
</dbReference>
<comment type="caution">
    <text evidence="1">The sequence shown here is derived from an EMBL/GenBank/DDBJ whole genome shotgun (WGS) entry which is preliminary data.</text>
</comment>
<protein>
    <submittedName>
        <fullName evidence="1">Uncharacterized protein</fullName>
    </submittedName>
</protein>
<organism evidence="1 2">
    <name type="scientific">Paractinoplanes ferrugineus</name>
    <dbReference type="NCBI Taxonomy" id="113564"/>
    <lineage>
        <taxon>Bacteria</taxon>
        <taxon>Bacillati</taxon>
        <taxon>Actinomycetota</taxon>
        <taxon>Actinomycetes</taxon>
        <taxon>Micromonosporales</taxon>
        <taxon>Micromonosporaceae</taxon>
        <taxon>Paractinoplanes</taxon>
    </lineage>
</organism>
<reference evidence="1" key="1">
    <citation type="submission" date="2021-01" db="EMBL/GenBank/DDBJ databases">
        <title>Whole genome shotgun sequence of Actinoplanes ferrugineus NBRC 15555.</title>
        <authorList>
            <person name="Komaki H."/>
            <person name="Tamura T."/>
        </authorList>
    </citation>
    <scope>NUCLEOTIDE SEQUENCE</scope>
    <source>
        <strain evidence="1">NBRC 15555</strain>
    </source>
</reference>
<evidence type="ECO:0000313" key="1">
    <source>
        <dbReference type="EMBL" id="GIE14342.1"/>
    </source>
</evidence>
<name>A0A919MNJ5_9ACTN</name>
<dbReference type="Proteomes" id="UP000598174">
    <property type="component" value="Unassembled WGS sequence"/>
</dbReference>
<dbReference type="AlphaFoldDB" id="A0A919MNJ5"/>
<evidence type="ECO:0000313" key="2">
    <source>
        <dbReference type="Proteomes" id="UP000598174"/>
    </source>
</evidence>
<proteinExistence type="predicted"/>